<keyword evidence="2" id="KW-1185">Reference proteome</keyword>
<accession>A0ABQ1M4Z7</accession>
<dbReference type="RefSeq" id="WP_188462967.1">
    <property type="nucleotide sequence ID" value="NZ_BAABHU010000006.1"/>
</dbReference>
<evidence type="ECO:0000313" key="1">
    <source>
        <dbReference type="EMBL" id="GGC34853.1"/>
    </source>
</evidence>
<comment type="caution">
    <text evidence="1">The sequence shown here is derived from an EMBL/GenBank/DDBJ whole genome shotgun (WGS) entry which is preliminary data.</text>
</comment>
<organism evidence="1 2">
    <name type="scientific">Marivirga lumbricoides</name>
    <dbReference type="NCBI Taxonomy" id="1046115"/>
    <lineage>
        <taxon>Bacteria</taxon>
        <taxon>Pseudomonadati</taxon>
        <taxon>Bacteroidota</taxon>
        <taxon>Cytophagia</taxon>
        <taxon>Cytophagales</taxon>
        <taxon>Marivirgaceae</taxon>
        <taxon>Marivirga</taxon>
    </lineage>
</organism>
<sequence length="327" mass="37791">MNRDSIYNRKLNWRHLKALNELFVSGSTRSKIRDNAYIEYLVSTKRLIKPKSGNLNILEAQSSFASFYENNIREHYDLYLSLFESYGIESDAKRRYLEEDIITLLFISEHRKNLRQELSTIRTFSATVFKGKGSKYLENNLSLKNAVCRILDIDDFPEKDPKNLVWRFVVDCISPAAIVLCENLAFLKLPWKAKENNIELWYVGGNNIAIIDDIQPSKFSLPIYYSCDWDYHGLKIYGSIKAKLKVKGVDLKLLSPPSDSLLLPVGSPNHNSTWNHSIPLSGLKSEDFSDQQLNLIRALIQEDQWIEEESNDLIELMSFNQITLLTQ</sequence>
<dbReference type="EMBL" id="BMEC01000006">
    <property type="protein sequence ID" value="GGC34853.1"/>
    <property type="molecule type" value="Genomic_DNA"/>
</dbReference>
<evidence type="ECO:0000313" key="2">
    <source>
        <dbReference type="Proteomes" id="UP000636010"/>
    </source>
</evidence>
<evidence type="ECO:0008006" key="3">
    <source>
        <dbReference type="Google" id="ProtNLM"/>
    </source>
</evidence>
<gene>
    <name evidence="1" type="ORF">GCM10011506_20270</name>
</gene>
<name>A0ABQ1M4Z7_9BACT</name>
<protein>
    <recommendedName>
        <fullName evidence="3">Wadjet protein JetD C-terminal domain-containing protein</fullName>
    </recommendedName>
</protein>
<reference evidence="2" key="1">
    <citation type="journal article" date="2019" name="Int. J. Syst. Evol. Microbiol.">
        <title>The Global Catalogue of Microorganisms (GCM) 10K type strain sequencing project: providing services to taxonomists for standard genome sequencing and annotation.</title>
        <authorList>
            <consortium name="The Broad Institute Genomics Platform"/>
            <consortium name="The Broad Institute Genome Sequencing Center for Infectious Disease"/>
            <person name="Wu L."/>
            <person name="Ma J."/>
        </authorList>
    </citation>
    <scope>NUCLEOTIDE SEQUENCE [LARGE SCALE GENOMIC DNA]</scope>
    <source>
        <strain evidence="2">CGMCC 1.10832</strain>
    </source>
</reference>
<proteinExistence type="predicted"/>
<dbReference type="Proteomes" id="UP000636010">
    <property type="component" value="Unassembled WGS sequence"/>
</dbReference>